<evidence type="ECO:0000256" key="1">
    <source>
        <dbReference type="SAM" id="MobiDB-lite"/>
    </source>
</evidence>
<proteinExistence type="predicted"/>
<dbReference type="Gene3D" id="1.10.530.10">
    <property type="match status" value="1"/>
</dbReference>
<feature type="domain" description="Mannosyl-glycoprotein endo-beta-N-acetylglucosamidase-like" evidence="2">
    <location>
        <begin position="272"/>
        <end position="375"/>
    </location>
</feature>
<dbReference type="OrthoDB" id="9816557at2"/>
<evidence type="ECO:0000259" key="2">
    <source>
        <dbReference type="Pfam" id="PF01832"/>
    </source>
</evidence>
<dbReference type="Pfam" id="PF08239">
    <property type="entry name" value="SH3_3"/>
    <property type="match status" value="1"/>
</dbReference>
<name>A0A328UEJ0_9BACL</name>
<organism evidence="4 5">
    <name type="scientific">Paenibacillus montanisoli</name>
    <dbReference type="NCBI Taxonomy" id="2081970"/>
    <lineage>
        <taxon>Bacteria</taxon>
        <taxon>Bacillati</taxon>
        <taxon>Bacillota</taxon>
        <taxon>Bacilli</taxon>
        <taxon>Bacillales</taxon>
        <taxon>Paenibacillaceae</taxon>
        <taxon>Paenibacillus</taxon>
    </lineage>
</organism>
<protein>
    <submittedName>
        <fullName evidence="4">Uncharacterized protein</fullName>
    </submittedName>
</protein>
<comment type="caution">
    <text evidence="4">The sequence shown here is derived from an EMBL/GenBank/DDBJ whole genome shotgun (WGS) entry which is preliminary data.</text>
</comment>
<dbReference type="RefSeq" id="WP_112881489.1">
    <property type="nucleotide sequence ID" value="NZ_QLUW01000001.1"/>
</dbReference>
<dbReference type="Gene3D" id="2.30.30.40">
    <property type="entry name" value="SH3 Domains"/>
    <property type="match status" value="1"/>
</dbReference>
<accession>A0A328UEJ0</accession>
<dbReference type="InterPro" id="IPR003646">
    <property type="entry name" value="SH3-like_bac-type"/>
</dbReference>
<sequence length="382" mass="40659">MTRSIGWNVVAYMLFAALVTSLILTFTISNALWDSRTSGLSFLSSEASKTVSALTITEANRGPLFQPATVIPKTPSIKQEDPTITIPVPAVVPKAASTPTYTNKNTYTYKVTSFFLNVRSKPDASSEIVDLVKQGALLQVKAVTPEGWLALKGGGYVHGGYAELISASADSKPSDEAAPVQIAASAASQVKDAKSEVAAASVSIVPVRKAVPAKINDYLTRKPKAGAQTAINPSKPVRPTTKVSSDSGLTAKHIEKILAGTKLSGHGLENAILAVEDKYGINAFFTIAVMKLESGNGKSKLAINKNNLFGLNAVTGKSAYRKAFTFATKGDSVRKFGQLLSDNYVERGLTTIEKVAKKYCPANGRWPGLVRSIMKSDYNKLV</sequence>
<reference evidence="4 5" key="1">
    <citation type="submission" date="2018-06" db="EMBL/GenBank/DDBJ databases">
        <title>Paenibacillus montanisoli sp. nov., isolated from mountain area soil.</title>
        <authorList>
            <person name="Wu M."/>
        </authorList>
    </citation>
    <scope>NUCLEOTIDE SEQUENCE [LARGE SCALE GENOMIC DNA]</scope>
    <source>
        <strain evidence="4 5">RA17</strain>
    </source>
</reference>
<evidence type="ECO:0000259" key="3">
    <source>
        <dbReference type="Pfam" id="PF08239"/>
    </source>
</evidence>
<dbReference type="Proteomes" id="UP000249260">
    <property type="component" value="Unassembled WGS sequence"/>
</dbReference>
<gene>
    <name evidence="4" type="ORF">DL346_08060</name>
</gene>
<feature type="domain" description="SH3b" evidence="3">
    <location>
        <begin position="116"/>
        <end position="161"/>
    </location>
</feature>
<feature type="region of interest" description="Disordered" evidence="1">
    <location>
        <begin position="226"/>
        <end position="245"/>
    </location>
</feature>
<dbReference type="EMBL" id="QLUW01000001">
    <property type="protein sequence ID" value="RAP78366.1"/>
    <property type="molecule type" value="Genomic_DNA"/>
</dbReference>
<evidence type="ECO:0000313" key="5">
    <source>
        <dbReference type="Proteomes" id="UP000249260"/>
    </source>
</evidence>
<dbReference type="GO" id="GO:0004040">
    <property type="term" value="F:amidase activity"/>
    <property type="evidence" value="ECO:0007669"/>
    <property type="project" value="InterPro"/>
</dbReference>
<dbReference type="Pfam" id="PF01832">
    <property type="entry name" value="Glucosaminidase"/>
    <property type="match status" value="1"/>
</dbReference>
<dbReference type="InterPro" id="IPR002901">
    <property type="entry name" value="MGlyc_endo_b_GlcNAc-like_dom"/>
</dbReference>
<dbReference type="AlphaFoldDB" id="A0A328UEJ0"/>
<keyword evidence="5" id="KW-1185">Reference proteome</keyword>
<evidence type="ECO:0000313" key="4">
    <source>
        <dbReference type="EMBL" id="RAP78366.1"/>
    </source>
</evidence>